<dbReference type="Proteomes" id="UP001611383">
    <property type="component" value="Chromosome"/>
</dbReference>
<evidence type="ECO:0000313" key="1">
    <source>
        <dbReference type="EMBL" id="WNG43842.1"/>
    </source>
</evidence>
<dbReference type="Pfam" id="PF19686">
    <property type="entry name" value="DUF6188"/>
    <property type="match status" value="1"/>
</dbReference>
<name>A0ABY9WM00_9BACT</name>
<keyword evidence="2" id="KW-1185">Reference proteome</keyword>
<evidence type="ECO:0000313" key="2">
    <source>
        <dbReference type="Proteomes" id="UP001611383"/>
    </source>
</evidence>
<proteinExistence type="predicted"/>
<organism evidence="1 2">
    <name type="scientific">Archangium minus</name>
    <dbReference type="NCBI Taxonomy" id="83450"/>
    <lineage>
        <taxon>Bacteria</taxon>
        <taxon>Pseudomonadati</taxon>
        <taxon>Myxococcota</taxon>
        <taxon>Myxococcia</taxon>
        <taxon>Myxococcales</taxon>
        <taxon>Cystobacterineae</taxon>
        <taxon>Archangiaceae</taxon>
        <taxon>Archangium</taxon>
    </lineage>
</organism>
<sequence length="91" mass="10197">MLDIHGEFHVRASGAESYFSPLEPGVVNVLESFLEVPIVSARADRHGQLRISFEDGRELFVPDGPFENWHYTNDEGLTVHGGVGRCVFVQR</sequence>
<dbReference type="InterPro" id="IPR046179">
    <property type="entry name" value="DUF6188"/>
</dbReference>
<accession>A0ABY9WM00</accession>
<protein>
    <submittedName>
        <fullName evidence="1">Uncharacterized protein</fullName>
    </submittedName>
</protein>
<reference evidence="1 2" key="1">
    <citation type="submission" date="2019-08" db="EMBL/GenBank/DDBJ databases">
        <title>Archangium and Cystobacter genomes.</title>
        <authorList>
            <person name="Chen I.-C.K."/>
            <person name="Wielgoss S."/>
        </authorList>
    </citation>
    <scope>NUCLEOTIDE SEQUENCE [LARGE SCALE GENOMIC DNA]</scope>
    <source>
        <strain evidence="1 2">Cbm 6</strain>
    </source>
</reference>
<gene>
    <name evidence="1" type="ORF">F0U60_06820</name>
</gene>
<dbReference type="EMBL" id="CP043494">
    <property type="protein sequence ID" value="WNG43842.1"/>
    <property type="molecule type" value="Genomic_DNA"/>
</dbReference>